<proteinExistence type="inferred from homology"/>
<evidence type="ECO:0000256" key="1">
    <source>
        <dbReference type="ARBA" id="ARBA00005695"/>
    </source>
</evidence>
<dbReference type="GO" id="GO:0030288">
    <property type="term" value="C:outer membrane-bounded periplasmic space"/>
    <property type="evidence" value="ECO:0007669"/>
    <property type="project" value="TreeGrafter"/>
</dbReference>
<dbReference type="SUPFAM" id="SSF53850">
    <property type="entry name" value="Periplasmic binding protein-like II"/>
    <property type="match status" value="1"/>
</dbReference>
<dbReference type="GO" id="GO:0043190">
    <property type="term" value="C:ATP-binding cassette (ABC) transporter complex"/>
    <property type="evidence" value="ECO:0007669"/>
    <property type="project" value="InterPro"/>
</dbReference>
<feature type="region of interest" description="Disordered" evidence="3">
    <location>
        <begin position="1"/>
        <end position="22"/>
    </location>
</feature>
<dbReference type="CDD" id="cd08509">
    <property type="entry name" value="PBP2_TmCBP_oligosaccharides_like"/>
    <property type="match status" value="1"/>
</dbReference>
<evidence type="ECO:0000313" key="6">
    <source>
        <dbReference type="Proteomes" id="UP000031670"/>
    </source>
</evidence>
<feature type="domain" description="Solute-binding protein family 5" evidence="4">
    <location>
        <begin position="114"/>
        <end position="489"/>
    </location>
</feature>
<evidence type="ECO:0000313" key="5">
    <source>
        <dbReference type="EMBL" id="GAM61773.1"/>
    </source>
</evidence>
<dbReference type="Proteomes" id="UP000031670">
    <property type="component" value="Unassembled WGS sequence"/>
</dbReference>
<comment type="caution">
    <text evidence="5">The sequence shown here is derived from an EMBL/GenBank/DDBJ whole genome shotgun (WGS) entry which is preliminary data.</text>
</comment>
<reference evidence="5 6" key="1">
    <citation type="submission" date="2015-01" db="EMBL/GenBank/DDBJ databases">
        <title>Vibrio sp. C5 JCM 19232 whole genome shotgun sequence.</title>
        <authorList>
            <person name="Sawabe T."/>
            <person name="Meirelles P."/>
            <person name="Feng G."/>
            <person name="Sayaka M."/>
            <person name="Hattori M."/>
            <person name="Ohkuma M."/>
        </authorList>
    </citation>
    <scope>NUCLEOTIDE SEQUENCE [LARGE SCALE GENOMIC DNA]</scope>
    <source>
        <strain evidence="5 6">JCM19232</strain>
    </source>
</reference>
<dbReference type="PANTHER" id="PTHR30290">
    <property type="entry name" value="PERIPLASMIC BINDING COMPONENT OF ABC TRANSPORTER"/>
    <property type="match status" value="1"/>
</dbReference>
<comment type="similarity">
    <text evidence="1">Belongs to the bacterial solute-binding protein 5 family.</text>
</comment>
<evidence type="ECO:0000259" key="4">
    <source>
        <dbReference type="Pfam" id="PF00496"/>
    </source>
</evidence>
<dbReference type="InterPro" id="IPR039424">
    <property type="entry name" value="SBP_5"/>
</dbReference>
<dbReference type="PANTHER" id="PTHR30290:SF38">
    <property type="entry name" value="D,D-DIPEPTIDE-BINDING PERIPLASMIC PROTEIN DDPA-RELATED"/>
    <property type="match status" value="1"/>
</dbReference>
<dbReference type="InterPro" id="IPR023765">
    <property type="entry name" value="SBP_5_CS"/>
</dbReference>
<keyword evidence="2" id="KW-0732">Signal</keyword>
<dbReference type="InterPro" id="IPR030678">
    <property type="entry name" value="Peptide/Ni-bd"/>
</dbReference>
<dbReference type="EMBL" id="BBSA01000004">
    <property type="protein sequence ID" value="GAM61773.1"/>
    <property type="molecule type" value="Genomic_DNA"/>
</dbReference>
<gene>
    <name evidence="5" type="ORF">JCM19232_6078</name>
</gene>
<name>A0A0B8PF90_9VIBR</name>
<dbReference type="InterPro" id="IPR000914">
    <property type="entry name" value="SBP_5_dom"/>
</dbReference>
<dbReference type="GO" id="GO:0042938">
    <property type="term" value="P:dipeptide transport"/>
    <property type="evidence" value="ECO:0007669"/>
    <property type="project" value="TreeGrafter"/>
</dbReference>
<dbReference type="Pfam" id="PF00496">
    <property type="entry name" value="SBP_bac_5"/>
    <property type="match status" value="1"/>
</dbReference>
<dbReference type="Gene3D" id="3.90.76.10">
    <property type="entry name" value="Dipeptide-binding Protein, Domain 1"/>
    <property type="match status" value="1"/>
</dbReference>
<dbReference type="PROSITE" id="PS01040">
    <property type="entry name" value="SBP_BACTERIAL_5"/>
    <property type="match status" value="1"/>
</dbReference>
<evidence type="ECO:0000256" key="3">
    <source>
        <dbReference type="SAM" id="MobiDB-lite"/>
    </source>
</evidence>
<accession>A0A0B8PF90</accession>
<dbReference type="Gene3D" id="3.40.190.10">
    <property type="entry name" value="Periplasmic binding protein-like II"/>
    <property type="match status" value="1"/>
</dbReference>
<dbReference type="PIRSF" id="PIRSF002741">
    <property type="entry name" value="MppA"/>
    <property type="match status" value="1"/>
</dbReference>
<organism evidence="5 6">
    <name type="scientific">Vibrio ishigakensis</name>
    <dbReference type="NCBI Taxonomy" id="1481914"/>
    <lineage>
        <taxon>Bacteria</taxon>
        <taxon>Pseudomonadati</taxon>
        <taxon>Pseudomonadota</taxon>
        <taxon>Gammaproteobacteria</taxon>
        <taxon>Vibrionales</taxon>
        <taxon>Vibrionaceae</taxon>
        <taxon>Vibrio</taxon>
    </lineage>
</organism>
<dbReference type="Gene3D" id="3.10.105.10">
    <property type="entry name" value="Dipeptide-binding Protein, Domain 3"/>
    <property type="match status" value="1"/>
</dbReference>
<evidence type="ECO:0000256" key="2">
    <source>
        <dbReference type="ARBA" id="ARBA00022729"/>
    </source>
</evidence>
<dbReference type="GO" id="GO:1904680">
    <property type="term" value="F:peptide transmembrane transporter activity"/>
    <property type="evidence" value="ECO:0007669"/>
    <property type="project" value="TreeGrafter"/>
</dbReference>
<reference evidence="5 6" key="2">
    <citation type="submission" date="2015-01" db="EMBL/GenBank/DDBJ databases">
        <authorList>
            <consortium name="NBRP consortium"/>
            <person name="Sawabe T."/>
            <person name="Meirelles P."/>
            <person name="Feng G."/>
            <person name="Sayaka M."/>
            <person name="Hattori M."/>
            <person name="Ohkuma M."/>
        </authorList>
    </citation>
    <scope>NUCLEOTIDE SEQUENCE [LARGE SCALE GENOMIC DNA]</scope>
    <source>
        <strain evidence="5 6">JCM19232</strain>
    </source>
</reference>
<dbReference type="AlphaFoldDB" id="A0A0B8PF90"/>
<sequence length="596" mass="66964">MSPTVPQDESSDTGGKNQSGSNGLVAIQKQLSKLKQRTYHACSNKKTAIAAAIIATTATAVSAPALARSELTIVPEFYPTMVRNFNPYLATNLRTTTDFIYEPLVIFNEMHGNKPVMRLAENFTMSDDLKSVTFDIRKGVKWSDGEAFTADDVIFSFNLVKSKTELDQTGINKWVAKVEKLNDYQVRFILTEGNSNVPYEISKVPVVPEHVWSKVDNPTSFTNENPVGTGPFTEIDTFTPQLYVQCQNPNYWDADNLEVDCLRVPQIANNDQLLSKIVNSELDWTSSFIPDIDRTYKSVNPHHGYWNPPAGTQALMVNFKNPDPAKKEALTNVDFRRAMSMSIDRETIIDIAFYGAGTVNDFGSGLGYAFEAWSDEGVHNKYKQYNSYDPEGAQALLEKAGFKDTNGDGFVETPSGKKFELLIQSPNGWTDFNNTVQLAVEQLNEVGIKARARTPEFAVYNQAMLEGTYDVAYTNYFHGADPHLYWNSAYNSALQDGSGMPRFAMHYYKNNELDKLLNSFYKTASKTEQMEIAHNIQRIIATDQVTIPVMSGASNYQYNTTRFTGWWNEDNPQGRPNIWAGIPERLLHVLDLKPVE</sequence>
<protein>
    <submittedName>
        <fullName evidence="5">(GlcNAc)2 ABC transporter</fullName>
    </submittedName>
</protein>